<dbReference type="RefSeq" id="WP_044835190.1">
    <property type="nucleotide sequence ID" value="NZ_CP059735.1"/>
</dbReference>
<comment type="subcellular location">
    <subcellularLocation>
        <location evidence="1">Cell outer membrane</location>
        <topology evidence="1">Multi-pass membrane protein</topology>
    </subcellularLocation>
</comment>
<dbReference type="GO" id="GO:0044718">
    <property type="term" value="P:siderophore transmembrane transport"/>
    <property type="evidence" value="ECO:0007669"/>
    <property type="project" value="TreeGrafter"/>
</dbReference>
<evidence type="ECO:0000313" key="10">
    <source>
        <dbReference type="EMBL" id="WDE01348.1"/>
    </source>
</evidence>
<dbReference type="InterPro" id="IPR012910">
    <property type="entry name" value="Plug_dom"/>
</dbReference>
<evidence type="ECO:0000256" key="6">
    <source>
        <dbReference type="ARBA" id="ARBA00023237"/>
    </source>
</evidence>
<dbReference type="EMBL" id="CP059735">
    <property type="protein sequence ID" value="WDE01348.1"/>
    <property type="molecule type" value="Genomic_DNA"/>
</dbReference>
<dbReference type="PANTHER" id="PTHR30069:SF46">
    <property type="entry name" value="OAR PROTEIN"/>
    <property type="match status" value="1"/>
</dbReference>
<dbReference type="Pfam" id="PF07715">
    <property type="entry name" value="Plug"/>
    <property type="match status" value="1"/>
</dbReference>
<dbReference type="Proteomes" id="UP000032568">
    <property type="component" value="Chromosome"/>
</dbReference>
<evidence type="ECO:0000259" key="9">
    <source>
        <dbReference type="Pfam" id="PF25183"/>
    </source>
</evidence>
<evidence type="ECO:0000259" key="8">
    <source>
        <dbReference type="Pfam" id="PF07715"/>
    </source>
</evidence>
<dbReference type="AlphaFoldDB" id="A0AAF0C5B2"/>
<evidence type="ECO:0000256" key="7">
    <source>
        <dbReference type="SAM" id="SignalP"/>
    </source>
</evidence>
<evidence type="ECO:0000256" key="3">
    <source>
        <dbReference type="ARBA" id="ARBA00022452"/>
    </source>
</evidence>
<keyword evidence="3" id="KW-1134">Transmembrane beta strand</keyword>
<proteinExistence type="predicted"/>
<dbReference type="SUPFAM" id="SSF56935">
    <property type="entry name" value="Porins"/>
    <property type="match status" value="1"/>
</dbReference>
<feature type="signal peptide" evidence="7">
    <location>
        <begin position="1"/>
        <end position="22"/>
    </location>
</feature>
<sequence>MSKIIAVMLMFAALTVQNPALASDTSSAIRGLVVDANGVNQANVTVQIIHGPTGTAKTVTTTEGGVFQARGLTIGGPYTVKVTGGSSLTFEEVDDLVLQLGQTSKVVLNEKQEQVQEIERIQVTGQLAMAGTYKKGPSEEFSEQEIANTAAISRDLKSVLKSDSRMVVDTTADGGPALSIAGGSVRGNSLTVDGVKQNDDFGLNKNGYPGRRTPISLDAIEQLAVNVAPFEVTYGDFQGGNVNIVTKSGSNEFHGSAFYFRSDEGMAGEDNKGEDLSIGDFEEDTYGFTLGGPVVEDTLFFFISYEKFEATKPYQFTLDNENGVEEANEKMGVTQADFDRISQIAQDSWNYDIGGYDTTSDEEDEKLLIKFDWYVSDDHRASFTFQDNEGNTVRDYWAETFPNATWATAESNRYNMNETLKAYSLQVFSDWTEDFSSEFKFARKEVETEQVPLLGANFAQFLIHTGNGGSLYIGPDQFRHANALTNDRDMFKFKGDYYLTDEHLITFGVEHEILEIENTFVFGSLGMTEFSSIDDFENNIGVHVFQSSVTGDVNDAIDKFEYSTTTYYLQDEWSVTDDITLTYGFRYTEYDNDDKPVLNDNFVTRHGYSNQNNYDGLDLFEPRLGVNWTYDDDTVIRAGVGLFGGGAPNVWLSNSYGNDGVRKAFAVCAPQELSFIGLPLCDFDGRTMPDAIVDGLASGGGNGDTNSIAPDFDIPSTWKLNFGIERRQDLGFLGDAWLLTADVIFSKVKDAAIYTELNMAPATDDDGNVIVAPDGRPIYDSPAPFDLSLTNTDEGEGQVWTFAAEKNFYTDHGTYNFGIGYTYQDITEINPGNAFVAFEGYSMPANDDFQAENEYNSEYEVQHRLTVNFSWSDEIFGNNLTTVALSFTAREGRHYSHTMRSSGTFGGFAGFATWDGYNSQLLYVPDGADDPLVTYADDFDTAAFWDYVDSADCLSRGEISRRHACTSRWIQRLDMRLMQEIHISGEHKLEISLDIENLGNLINDDWGRAESFVQPFNAPVVDVAIENGQYVYSNFTEPTPTLAKIPSVWKAQLGIRYRF</sequence>
<reference evidence="10 11" key="1">
    <citation type="journal article" date="2015" name="Genome Announc.">
        <title>Draft Genome Sequences of Marine Isolates of Thalassomonas viridans and Thalassomonas actiniarum.</title>
        <authorList>
            <person name="Olonade I."/>
            <person name="van Zyl L.J."/>
            <person name="Trindade M."/>
        </authorList>
    </citation>
    <scope>NUCLEOTIDE SEQUENCE [LARGE SCALE GENOMIC DNA]</scope>
    <source>
        <strain evidence="10 11">A5K-106</strain>
    </source>
</reference>
<dbReference type="InterPro" id="IPR057601">
    <property type="entry name" value="Oar-like_b-barrel"/>
</dbReference>
<dbReference type="Gene3D" id="2.40.170.20">
    <property type="entry name" value="TonB-dependent receptor, beta-barrel domain"/>
    <property type="match status" value="1"/>
</dbReference>
<dbReference type="KEGG" id="tact:SG35_012310"/>
<dbReference type="GO" id="GO:0015344">
    <property type="term" value="F:siderophore uptake transmembrane transporter activity"/>
    <property type="evidence" value="ECO:0007669"/>
    <property type="project" value="TreeGrafter"/>
</dbReference>
<keyword evidence="10" id="KW-0675">Receptor</keyword>
<evidence type="ECO:0000313" key="11">
    <source>
        <dbReference type="Proteomes" id="UP000032568"/>
    </source>
</evidence>
<dbReference type="InterPro" id="IPR039426">
    <property type="entry name" value="TonB-dep_rcpt-like"/>
</dbReference>
<dbReference type="InterPro" id="IPR037066">
    <property type="entry name" value="Plug_dom_sf"/>
</dbReference>
<protein>
    <submittedName>
        <fullName evidence="10">TonB-dependent receptor</fullName>
    </submittedName>
</protein>
<feature type="domain" description="TonB-dependent receptor plug" evidence="8">
    <location>
        <begin position="141"/>
        <end position="239"/>
    </location>
</feature>
<dbReference type="Pfam" id="PF13620">
    <property type="entry name" value="CarboxypepD_reg"/>
    <property type="match status" value="1"/>
</dbReference>
<evidence type="ECO:0000256" key="5">
    <source>
        <dbReference type="ARBA" id="ARBA00023136"/>
    </source>
</evidence>
<evidence type="ECO:0000256" key="1">
    <source>
        <dbReference type="ARBA" id="ARBA00004571"/>
    </source>
</evidence>
<feature type="domain" description="TonB-dependent transporter Oar-like beta-barrel" evidence="9">
    <location>
        <begin position="245"/>
        <end position="1002"/>
    </location>
</feature>
<dbReference type="SUPFAM" id="SSF49478">
    <property type="entry name" value="Cna protein B-type domain"/>
    <property type="match status" value="1"/>
</dbReference>
<evidence type="ECO:0000256" key="4">
    <source>
        <dbReference type="ARBA" id="ARBA00022692"/>
    </source>
</evidence>
<keyword evidence="11" id="KW-1185">Reference proteome</keyword>
<reference evidence="10 11" key="2">
    <citation type="journal article" date="2022" name="Mar. Drugs">
        <title>Bioassay-Guided Fractionation Leads to the Detection of Cholic Acid Generated by the Rare Thalassomonas sp.</title>
        <authorList>
            <person name="Pheiffer F."/>
            <person name="Schneider Y.K."/>
            <person name="Hansen E.H."/>
            <person name="Andersen J.H."/>
            <person name="Isaksson J."/>
            <person name="Busche T."/>
            <person name="R C."/>
            <person name="Kalinowski J."/>
            <person name="Zyl L.V."/>
            <person name="Trindade M."/>
        </authorList>
    </citation>
    <scope>NUCLEOTIDE SEQUENCE [LARGE SCALE GENOMIC DNA]</scope>
    <source>
        <strain evidence="10 11">A5K-106</strain>
    </source>
</reference>
<keyword evidence="5" id="KW-0472">Membrane</keyword>
<dbReference type="PANTHER" id="PTHR30069">
    <property type="entry name" value="TONB-DEPENDENT OUTER MEMBRANE RECEPTOR"/>
    <property type="match status" value="1"/>
</dbReference>
<feature type="chain" id="PRO_5042020386" evidence="7">
    <location>
        <begin position="23"/>
        <end position="1059"/>
    </location>
</feature>
<dbReference type="InterPro" id="IPR036942">
    <property type="entry name" value="Beta-barrel_TonB_sf"/>
</dbReference>
<keyword evidence="6" id="KW-0998">Cell outer membrane</keyword>
<gene>
    <name evidence="10" type="ORF">SG35_012310</name>
</gene>
<keyword evidence="7" id="KW-0732">Signal</keyword>
<accession>A0AAF0C5B2</accession>
<dbReference type="Gene3D" id="2.170.130.10">
    <property type="entry name" value="TonB-dependent receptor, plug domain"/>
    <property type="match status" value="1"/>
</dbReference>
<keyword evidence="4" id="KW-0812">Transmembrane</keyword>
<name>A0AAF0C5B2_9GAMM</name>
<dbReference type="GO" id="GO:0009279">
    <property type="term" value="C:cell outer membrane"/>
    <property type="evidence" value="ECO:0007669"/>
    <property type="project" value="UniProtKB-SubCell"/>
</dbReference>
<evidence type="ECO:0000256" key="2">
    <source>
        <dbReference type="ARBA" id="ARBA00022448"/>
    </source>
</evidence>
<organism evidence="10 11">
    <name type="scientific">Thalassomonas actiniarum</name>
    <dbReference type="NCBI Taxonomy" id="485447"/>
    <lineage>
        <taxon>Bacteria</taxon>
        <taxon>Pseudomonadati</taxon>
        <taxon>Pseudomonadota</taxon>
        <taxon>Gammaproteobacteria</taxon>
        <taxon>Alteromonadales</taxon>
        <taxon>Colwelliaceae</taxon>
        <taxon>Thalassomonas</taxon>
    </lineage>
</organism>
<keyword evidence="2" id="KW-0813">Transport</keyword>
<dbReference type="Pfam" id="PF25183">
    <property type="entry name" value="OMP_b-brl_4"/>
    <property type="match status" value="1"/>
</dbReference>